<dbReference type="Proteomes" id="UP001218895">
    <property type="component" value="Chromosome"/>
</dbReference>
<keyword evidence="11" id="KW-1185">Reference proteome</keyword>
<keyword evidence="3 7" id="KW-0235">DNA replication</keyword>
<evidence type="ECO:0000256" key="7">
    <source>
        <dbReference type="HAMAP-Rule" id="MF_00701"/>
    </source>
</evidence>
<keyword evidence="5 7" id="KW-0408">Iron</keyword>
<feature type="domain" description="DNA primase large subunit C-terminal" evidence="9">
    <location>
        <begin position="215"/>
        <end position="330"/>
    </location>
</feature>
<organism evidence="10 11">
    <name type="scientific">Methanomicrobium antiquum</name>
    <dbReference type="NCBI Taxonomy" id="487686"/>
    <lineage>
        <taxon>Archaea</taxon>
        <taxon>Methanobacteriati</taxon>
        <taxon>Methanobacteriota</taxon>
        <taxon>Stenosarchaea group</taxon>
        <taxon>Methanomicrobia</taxon>
        <taxon>Methanomicrobiales</taxon>
        <taxon>Methanomicrobiaceae</taxon>
        <taxon>Methanomicrobium</taxon>
    </lineage>
</organism>
<dbReference type="GO" id="GO:0006269">
    <property type="term" value="P:DNA replication, synthesis of primer"/>
    <property type="evidence" value="ECO:0007669"/>
    <property type="project" value="UniProtKB-UniRule"/>
</dbReference>
<name>A0AAF0JN62_9EURY</name>
<dbReference type="EMBL" id="CP091092">
    <property type="protein sequence ID" value="WFN37827.1"/>
    <property type="molecule type" value="Genomic_DNA"/>
</dbReference>
<dbReference type="RefSeq" id="WP_278100668.1">
    <property type="nucleotide sequence ID" value="NZ_CP091092.1"/>
</dbReference>
<feature type="binding site" evidence="7">
    <location>
        <position position="311"/>
    </location>
    <ligand>
        <name>[4Fe-4S] cluster</name>
        <dbReference type="ChEBI" id="CHEBI:49883"/>
    </ligand>
</feature>
<keyword evidence="2 7" id="KW-0639">Primosome</keyword>
<protein>
    <recommendedName>
        <fullName evidence="7">DNA primase large subunit PriL</fullName>
    </recommendedName>
</protein>
<evidence type="ECO:0000256" key="1">
    <source>
        <dbReference type="ARBA" id="ARBA00022485"/>
    </source>
</evidence>
<sequence>MPVELENKDLAKYPFLKEAHNFVSQRAYSIENFLKSRFGERICISAQNRIKAALESKFVFDEIRLEKPDDEILSYAVSRLIVSCMKERQMIDKLCRYESERAFYFLQTEDSQKKDYVARNVGIKLDVEKISVPEYVELVPNLRDSRWQLVNRDVSEGSVSIKKEELEELLKERIRVVLHGQLPLPVTDGICSLLDSFAGEISAVYQEKLLEQFGEVDEGSFPPCMKAIINAVSAGTNIPHTARFSLTAFMHTIGMDTTGIVEVYTRAPDFDVEKTLYQVEHISGRSGTEYTPPGCATMKTYGLCVGPDSICRNKNIIHPLSYYKYKKKYSKVNEKNKDAKEKDSEKENNSKDSNIQKEEMI</sequence>
<evidence type="ECO:0000313" key="10">
    <source>
        <dbReference type="EMBL" id="WFN37827.1"/>
    </source>
</evidence>
<keyword evidence="6 7" id="KW-0411">Iron-sulfur</keyword>
<dbReference type="SUPFAM" id="SSF140914">
    <property type="entry name" value="PriB N-terminal domain-like"/>
    <property type="match status" value="1"/>
</dbReference>
<keyword evidence="1 7" id="KW-0004">4Fe-4S</keyword>
<feature type="binding site" evidence="7">
    <location>
        <position position="295"/>
    </location>
    <ligand>
        <name>[4Fe-4S] cluster</name>
        <dbReference type="ChEBI" id="CHEBI:49883"/>
    </ligand>
</feature>
<dbReference type="GO" id="GO:0046872">
    <property type="term" value="F:metal ion binding"/>
    <property type="evidence" value="ECO:0007669"/>
    <property type="project" value="UniProtKB-KW"/>
</dbReference>
<dbReference type="InterPro" id="IPR023642">
    <property type="entry name" value="DNA_primase_lsu_PriL"/>
</dbReference>
<reference evidence="10" key="1">
    <citation type="submission" date="2022-01" db="EMBL/GenBank/DDBJ databases">
        <title>Complete genome of Methanomicrobium antiquum DSM 21220.</title>
        <authorList>
            <person name="Chen S.-C."/>
            <person name="You Y.-T."/>
            <person name="Zhou Y.-Z."/>
            <person name="Lai M.-C."/>
        </authorList>
    </citation>
    <scope>NUCLEOTIDE SEQUENCE</scope>
    <source>
        <strain evidence="10">DSM 21220</strain>
    </source>
</reference>
<dbReference type="AlphaFoldDB" id="A0AAF0JN62"/>
<evidence type="ECO:0000256" key="5">
    <source>
        <dbReference type="ARBA" id="ARBA00023004"/>
    </source>
</evidence>
<evidence type="ECO:0000256" key="3">
    <source>
        <dbReference type="ARBA" id="ARBA00022705"/>
    </source>
</evidence>
<evidence type="ECO:0000259" key="9">
    <source>
        <dbReference type="Pfam" id="PF04104"/>
    </source>
</evidence>
<evidence type="ECO:0000313" key="11">
    <source>
        <dbReference type="Proteomes" id="UP001218895"/>
    </source>
</evidence>
<dbReference type="CDD" id="cd06560">
    <property type="entry name" value="PriL"/>
    <property type="match status" value="1"/>
</dbReference>
<comment type="function">
    <text evidence="7">Regulatory subunit of DNA primase, an RNA polymerase that catalyzes the synthesis of short RNA molecules used as primers for DNA polymerase during DNA replication. Stabilizes and modulates the activity of the small subunit, increasing the rate of DNA synthesis, and conferring RNA synthesis capability. The DNA polymerase activity may enable DNA primase to also catalyze primer extension after primer synthesis. May also play a role in DNA repair.</text>
</comment>
<feature type="binding site" evidence="7">
    <location>
        <position position="304"/>
    </location>
    <ligand>
        <name>[4Fe-4S] cluster</name>
        <dbReference type="ChEBI" id="CHEBI:49883"/>
    </ligand>
</feature>
<dbReference type="InterPro" id="IPR007238">
    <property type="entry name" value="DNA_primase_lsu_euk/arc"/>
</dbReference>
<dbReference type="InterPro" id="IPR058560">
    <property type="entry name" value="DNA_primase_C"/>
</dbReference>
<accession>A0AAF0JN62</accession>
<gene>
    <name evidence="7" type="primary">priL</name>
    <name evidence="10" type="ORF">L1994_05440</name>
</gene>
<evidence type="ECO:0000256" key="8">
    <source>
        <dbReference type="SAM" id="MobiDB-lite"/>
    </source>
</evidence>
<evidence type="ECO:0000256" key="6">
    <source>
        <dbReference type="ARBA" id="ARBA00023014"/>
    </source>
</evidence>
<dbReference type="PANTHER" id="PTHR10537">
    <property type="entry name" value="DNA PRIMASE LARGE SUBUNIT"/>
    <property type="match status" value="1"/>
</dbReference>
<proteinExistence type="inferred from homology"/>
<evidence type="ECO:0000256" key="4">
    <source>
        <dbReference type="ARBA" id="ARBA00022723"/>
    </source>
</evidence>
<comment type="cofactor">
    <cofactor evidence="7">
        <name>[4Fe-4S] cluster</name>
        <dbReference type="ChEBI" id="CHEBI:49883"/>
    </cofactor>
    <text evidence="7">Binds 1 [4Fe-4S] cluster.</text>
</comment>
<evidence type="ECO:0000256" key="2">
    <source>
        <dbReference type="ARBA" id="ARBA00022515"/>
    </source>
</evidence>
<dbReference type="GO" id="GO:0051539">
    <property type="term" value="F:4 iron, 4 sulfur cluster binding"/>
    <property type="evidence" value="ECO:0007669"/>
    <property type="project" value="UniProtKB-UniRule"/>
</dbReference>
<dbReference type="GO" id="GO:0006270">
    <property type="term" value="P:DNA replication initiation"/>
    <property type="evidence" value="ECO:0007669"/>
    <property type="project" value="TreeGrafter"/>
</dbReference>
<keyword evidence="4 7" id="KW-0479">Metal-binding</keyword>
<comment type="similarity">
    <text evidence="7">Belongs to the eukaryotic-type primase large subunit family.</text>
</comment>
<dbReference type="KEGG" id="manq:L1994_05440"/>
<dbReference type="PANTHER" id="PTHR10537:SF3">
    <property type="entry name" value="DNA PRIMASE LARGE SUBUNIT"/>
    <property type="match status" value="1"/>
</dbReference>
<feature type="region of interest" description="Disordered" evidence="8">
    <location>
        <begin position="334"/>
        <end position="361"/>
    </location>
</feature>
<feature type="binding site" evidence="7">
    <location>
        <position position="224"/>
    </location>
    <ligand>
        <name>[4Fe-4S] cluster</name>
        <dbReference type="ChEBI" id="CHEBI:49883"/>
    </ligand>
</feature>
<dbReference type="Pfam" id="PF04104">
    <property type="entry name" value="DNA_primase_lrg"/>
    <property type="match status" value="1"/>
</dbReference>
<dbReference type="HAMAP" id="MF_00701">
    <property type="entry name" value="DNA_primase_lrg_arc"/>
    <property type="match status" value="1"/>
</dbReference>
<dbReference type="GO" id="GO:0003899">
    <property type="term" value="F:DNA-directed RNA polymerase activity"/>
    <property type="evidence" value="ECO:0007669"/>
    <property type="project" value="InterPro"/>
</dbReference>
<dbReference type="GeneID" id="79949820"/>
<dbReference type="GO" id="GO:1990077">
    <property type="term" value="C:primosome complex"/>
    <property type="evidence" value="ECO:0007669"/>
    <property type="project" value="UniProtKB-KW"/>
</dbReference>
<comment type="subunit">
    <text evidence="7">Heterodimer of a small subunit (PriS) and a large subunit (PriL).</text>
</comment>